<organism evidence="1 2">
    <name type="scientific">Bifidobacterium pseudolongum subsp. globosum</name>
    <dbReference type="NCBI Taxonomy" id="1690"/>
    <lineage>
        <taxon>Bacteria</taxon>
        <taxon>Bacillati</taxon>
        <taxon>Actinomycetota</taxon>
        <taxon>Actinomycetes</taxon>
        <taxon>Bifidobacteriales</taxon>
        <taxon>Bifidobacteriaceae</taxon>
        <taxon>Bifidobacterium</taxon>
    </lineage>
</organism>
<evidence type="ECO:0000313" key="1">
    <source>
        <dbReference type="EMBL" id="PKU88573.1"/>
    </source>
</evidence>
<dbReference type="Proteomes" id="UP000233730">
    <property type="component" value="Unassembled WGS sequence"/>
</dbReference>
<gene>
    <name evidence="1" type="ORF">CQR46_1675</name>
</gene>
<evidence type="ECO:0000313" key="2">
    <source>
        <dbReference type="Proteomes" id="UP000233730"/>
    </source>
</evidence>
<dbReference type="AlphaFoldDB" id="A0A2N3QEK9"/>
<name>A0A2N3QEK9_9BIFI</name>
<proteinExistence type="predicted"/>
<evidence type="ECO:0008006" key="3">
    <source>
        <dbReference type="Google" id="ProtNLM"/>
    </source>
</evidence>
<accession>A0A2N3QEK9</accession>
<sequence>MNMTRTQTQLNDVRTRTIRQCKTAQIRNPLCGATALKLYGTEFPFADDPDTLHVMVRDASHRRRTAHIRAHTWNQLQSTDILYTEGLQVLSPEATAVTLAAKLDIMQQVMLLEAMVRNQLFTFPMFADYVHKRTFHGKKRTLAALKLYQAGSASMTETALRLELNRRGIPRLALNYVVPNAWYPNRASITFDLALPEMMIAWEYQGDHHRTDKAQYRRDAYKGNLARSKHWTLFDVTYDDLRNEQRLNELALHAAVIIAQRTGTVPHMEILTLQQLADRRRLFWKRSSLGT</sequence>
<protein>
    <recommendedName>
        <fullName evidence="3">DUF559 domain-containing protein</fullName>
    </recommendedName>
</protein>
<reference evidence="1 2" key="1">
    <citation type="submission" date="2017-10" db="EMBL/GenBank/DDBJ databases">
        <title>Bifidobacterium genomics.</title>
        <authorList>
            <person name="Lugli G.A."/>
            <person name="Milani C."/>
            <person name="Mancabelli L."/>
        </authorList>
    </citation>
    <scope>NUCLEOTIDE SEQUENCE [LARGE SCALE GENOMIC DNA]</scope>
    <source>
        <strain evidence="1 2">1524B</strain>
    </source>
</reference>
<dbReference type="EMBL" id="PCGZ01000011">
    <property type="protein sequence ID" value="PKU88573.1"/>
    <property type="molecule type" value="Genomic_DNA"/>
</dbReference>
<dbReference type="Gene3D" id="3.40.960.10">
    <property type="entry name" value="VSR Endonuclease"/>
    <property type="match status" value="1"/>
</dbReference>
<comment type="caution">
    <text evidence="1">The sequence shown here is derived from an EMBL/GenBank/DDBJ whole genome shotgun (WGS) entry which is preliminary data.</text>
</comment>